<feature type="region of interest" description="Disordered" evidence="7">
    <location>
        <begin position="1"/>
        <end position="46"/>
    </location>
</feature>
<dbReference type="SUPFAM" id="SSF82866">
    <property type="entry name" value="Multidrug efflux transporter AcrB transmembrane domain"/>
    <property type="match status" value="2"/>
</dbReference>
<evidence type="ECO:0000256" key="1">
    <source>
        <dbReference type="ARBA" id="ARBA00004651"/>
    </source>
</evidence>
<feature type="transmembrane region" description="Helical" evidence="8">
    <location>
        <begin position="327"/>
        <end position="350"/>
    </location>
</feature>
<feature type="region of interest" description="Disordered" evidence="7">
    <location>
        <begin position="529"/>
        <end position="563"/>
    </location>
</feature>
<keyword evidence="6 8" id="KW-0472">Membrane</keyword>
<dbReference type="Pfam" id="PF03176">
    <property type="entry name" value="MMPL"/>
    <property type="match status" value="2"/>
</dbReference>
<evidence type="ECO:0000313" key="10">
    <source>
        <dbReference type="Proteomes" id="UP000560081"/>
    </source>
</evidence>
<dbReference type="PANTHER" id="PTHR33406:SF6">
    <property type="entry name" value="MEMBRANE PROTEIN YDGH-RELATED"/>
    <property type="match status" value="1"/>
</dbReference>
<name>A0A4Y8X208_9MICC</name>
<evidence type="ECO:0000256" key="6">
    <source>
        <dbReference type="ARBA" id="ARBA00023136"/>
    </source>
</evidence>
<comment type="caution">
    <text evidence="9">The sequence shown here is derived from an EMBL/GenBank/DDBJ whole genome shotgun (WGS) entry which is preliminary data.</text>
</comment>
<keyword evidence="4 8" id="KW-0812">Transmembrane</keyword>
<protein>
    <submittedName>
        <fullName evidence="9">RND superfamily putative drug exporter</fullName>
    </submittedName>
</protein>
<dbReference type="AlphaFoldDB" id="A0A4Y8X208"/>
<feature type="transmembrane region" description="Helical" evidence="8">
    <location>
        <begin position="624"/>
        <end position="643"/>
    </location>
</feature>
<dbReference type="InterPro" id="IPR004869">
    <property type="entry name" value="MMPL_dom"/>
</dbReference>
<sequence length="794" mass="81595">MSQSPDLTPYRTTAARAAVRPSVPLPDAASHPAGTHHDDGVETPSARRRTRWLRAGVAAALFLVWLAVMGLGGPTFGKISEVSSNDQSTFLPATAESTLAGERVAAFRDGEAVPAVIVGEASTADPAAAFPALAALGERLGEVDGVERVVGPVPSEDGEAVQYLAFLPAGEDAEREVADVVADLRAVLDDPAAAESGLAGTVAADAEWHVAGPAGLAADLGGAFAGIDGLLLLVALVVVFVILVSVYRSVLLPVLVLLTSVAALCAAILAVFWMARADWIQLNGQAQGILSILVIGATTDYCLLLVARHREELERRGSVTEALTASVRGSFGAVSASAATVAAALLILLVSDLNSNSSLGPIAASGIVFAWLAALTLLPAMLQLLGRAAFWPTVPSPANARRRAEHRAAKGRAHRQPEDAQGRPIAGLEEDHGVWTRVAAFVARRSRPVWIVTALLLAAFAAGVTQLQASGIAQTDVLLGESDARDGEEVLAAHFAAGVGSPAQIVAPEQDADRVLDAVAAHPGVAEASFETGAPAGPPAAGVAPGADAEGGPPAAGPEPEPLVRDGQVLISATLTDPGESLEAQQTVEGLRAALDALDTAGEVLVGGTAAQALDTNVTSQRDLVVVIPLVLLVVLLILMVLLRSVLAPVLLVAATVLSFGTAMGVSALVFDHVLDLPGADPTVPLYGFVFLVALGIDYTIFLMTRTREETPRLGTRAGVLRALTVTGGVITSAGVVLAATFAALAVIPLVFMVQLAFIVAFGVLLDTLIVRSLLIPALVRDIGPRVWWPSRAA</sequence>
<comment type="subcellular location">
    <subcellularLocation>
        <location evidence="1">Cell membrane</location>
        <topology evidence="1">Multi-pass membrane protein</topology>
    </subcellularLocation>
</comment>
<dbReference type="PROSITE" id="PS50156">
    <property type="entry name" value="SSD"/>
    <property type="match status" value="1"/>
</dbReference>
<evidence type="ECO:0000256" key="2">
    <source>
        <dbReference type="ARBA" id="ARBA00010157"/>
    </source>
</evidence>
<proteinExistence type="inferred from homology"/>
<gene>
    <name evidence="9" type="ORF">BJ976_000334</name>
</gene>
<evidence type="ECO:0000256" key="5">
    <source>
        <dbReference type="ARBA" id="ARBA00022989"/>
    </source>
</evidence>
<dbReference type="PANTHER" id="PTHR33406">
    <property type="entry name" value="MEMBRANE PROTEIN MJ1562-RELATED"/>
    <property type="match status" value="1"/>
</dbReference>
<dbReference type="GO" id="GO:0005886">
    <property type="term" value="C:plasma membrane"/>
    <property type="evidence" value="ECO:0007669"/>
    <property type="project" value="UniProtKB-SubCell"/>
</dbReference>
<dbReference type="Gene3D" id="1.20.1640.10">
    <property type="entry name" value="Multidrug efflux transporter AcrB transmembrane domain"/>
    <property type="match status" value="2"/>
</dbReference>
<organism evidence="9 10">
    <name type="scientific">Micrococcus flavus</name>
    <dbReference type="NCBI Taxonomy" id="384602"/>
    <lineage>
        <taxon>Bacteria</taxon>
        <taxon>Bacillati</taxon>
        <taxon>Actinomycetota</taxon>
        <taxon>Actinomycetes</taxon>
        <taxon>Micrococcales</taxon>
        <taxon>Micrococcaceae</taxon>
        <taxon>Micrococcus</taxon>
    </lineage>
</organism>
<dbReference type="EMBL" id="JACHMC010000001">
    <property type="protein sequence ID" value="MBB4881983.1"/>
    <property type="molecule type" value="Genomic_DNA"/>
</dbReference>
<keyword evidence="10" id="KW-1185">Reference proteome</keyword>
<reference evidence="9 10" key="1">
    <citation type="submission" date="2020-08" db="EMBL/GenBank/DDBJ databases">
        <title>Sequencing the genomes of 1000 actinobacteria strains.</title>
        <authorList>
            <person name="Klenk H.-P."/>
        </authorList>
    </citation>
    <scope>NUCLEOTIDE SEQUENCE [LARGE SCALE GENOMIC DNA]</scope>
    <source>
        <strain evidence="9 10">DSM 19079</strain>
    </source>
</reference>
<feature type="transmembrane region" description="Helical" evidence="8">
    <location>
        <begin position="723"/>
        <end position="746"/>
    </location>
</feature>
<feature type="compositionally biased region" description="Low complexity" evidence="7">
    <location>
        <begin position="533"/>
        <end position="553"/>
    </location>
</feature>
<dbReference type="InterPro" id="IPR050545">
    <property type="entry name" value="Mycobact_MmpL"/>
</dbReference>
<feature type="transmembrane region" description="Helical" evidence="8">
    <location>
        <begin position="52"/>
        <end position="72"/>
    </location>
</feature>
<evidence type="ECO:0000256" key="8">
    <source>
        <dbReference type="SAM" id="Phobius"/>
    </source>
</evidence>
<evidence type="ECO:0000256" key="7">
    <source>
        <dbReference type="SAM" id="MobiDB-lite"/>
    </source>
</evidence>
<evidence type="ECO:0000313" key="9">
    <source>
        <dbReference type="EMBL" id="MBB4881983.1"/>
    </source>
</evidence>
<feature type="transmembrane region" description="Helical" evidence="8">
    <location>
        <begin position="362"/>
        <end position="382"/>
    </location>
</feature>
<feature type="transmembrane region" description="Helical" evidence="8">
    <location>
        <begin position="250"/>
        <end position="274"/>
    </location>
</feature>
<accession>A0A4Y8X208</accession>
<keyword evidence="3" id="KW-1003">Cell membrane</keyword>
<feature type="transmembrane region" description="Helical" evidence="8">
    <location>
        <begin position="286"/>
        <end position="306"/>
    </location>
</feature>
<comment type="similarity">
    <text evidence="2">Belongs to the resistance-nodulation-cell division (RND) (TC 2.A.6) family. MmpL subfamily.</text>
</comment>
<feature type="compositionally biased region" description="Basic residues" evidence="7">
    <location>
        <begin position="401"/>
        <end position="414"/>
    </location>
</feature>
<feature type="transmembrane region" description="Helical" evidence="8">
    <location>
        <begin position="752"/>
        <end position="771"/>
    </location>
</feature>
<feature type="transmembrane region" description="Helical" evidence="8">
    <location>
        <begin position="683"/>
        <end position="702"/>
    </location>
</feature>
<feature type="transmembrane region" description="Helical" evidence="8">
    <location>
        <begin position="449"/>
        <end position="469"/>
    </location>
</feature>
<dbReference type="OrthoDB" id="2365435at2"/>
<feature type="transmembrane region" description="Helical" evidence="8">
    <location>
        <begin position="223"/>
        <end position="243"/>
    </location>
</feature>
<dbReference type="InterPro" id="IPR000731">
    <property type="entry name" value="SSD"/>
</dbReference>
<dbReference type="RefSeq" id="WP_135029866.1">
    <property type="nucleotide sequence ID" value="NZ_BMLA01000003.1"/>
</dbReference>
<feature type="transmembrane region" description="Helical" evidence="8">
    <location>
        <begin position="650"/>
        <end position="671"/>
    </location>
</feature>
<dbReference type="Proteomes" id="UP000560081">
    <property type="component" value="Unassembled WGS sequence"/>
</dbReference>
<evidence type="ECO:0000256" key="3">
    <source>
        <dbReference type="ARBA" id="ARBA00022475"/>
    </source>
</evidence>
<evidence type="ECO:0000256" key="4">
    <source>
        <dbReference type="ARBA" id="ARBA00022692"/>
    </source>
</evidence>
<feature type="region of interest" description="Disordered" evidence="7">
    <location>
        <begin position="401"/>
        <end position="421"/>
    </location>
</feature>
<keyword evidence="5 8" id="KW-1133">Transmembrane helix</keyword>